<dbReference type="Proteomes" id="UP001369086">
    <property type="component" value="Unassembled WGS sequence"/>
</dbReference>
<evidence type="ECO:0000256" key="3">
    <source>
        <dbReference type="ARBA" id="ARBA00022692"/>
    </source>
</evidence>
<evidence type="ECO:0000313" key="8">
    <source>
        <dbReference type="EMBL" id="KAK6476348.1"/>
    </source>
</evidence>
<dbReference type="PANTHER" id="PTHR14948:SF19">
    <property type="entry name" value="TRANSMEMBRANE PROTEIN 233"/>
    <property type="match status" value="1"/>
</dbReference>
<dbReference type="EMBL" id="JAHFZB010000022">
    <property type="protein sequence ID" value="KAK6476348.1"/>
    <property type="molecule type" value="Genomic_DNA"/>
</dbReference>
<gene>
    <name evidence="8" type="ORF">HHUSO_G22722</name>
</gene>
<evidence type="ECO:0000256" key="5">
    <source>
        <dbReference type="ARBA" id="ARBA00023136"/>
    </source>
</evidence>
<comment type="caution">
    <text evidence="8">The sequence shown here is derived from an EMBL/GenBank/DDBJ whole genome shotgun (WGS) entry which is preliminary data.</text>
</comment>
<dbReference type="PANTHER" id="PTHR14948">
    <property type="entry name" value="NG5"/>
    <property type="match status" value="1"/>
</dbReference>
<keyword evidence="9" id="KW-1185">Reference proteome</keyword>
<accession>A0ABR0YUT2</accession>
<keyword evidence="5 7" id="KW-0472">Membrane</keyword>
<keyword evidence="4 7" id="KW-1133">Transmembrane helix</keyword>
<evidence type="ECO:0000256" key="7">
    <source>
        <dbReference type="SAM" id="Phobius"/>
    </source>
</evidence>
<evidence type="ECO:0000256" key="6">
    <source>
        <dbReference type="SAM" id="MobiDB-lite"/>
    </source>
</evidence>
<dbReference type="InterPro" id="IPR007593">
    <property type="entry name" value="CD225/Dispanin_fam"/>
</dbReference>
<feature type="transmembrane region" description="Helical" evidence="7">
    <location>
        <begin position="35"/>
        <end position="61"/>
    </location>
</feature>
<dbReference type="InterPro" id="IPR051423">
    <property type="entry name" value="CD225/Dispanin"/>
</dbReference>
<sequence length="94" mass="10336">MSHPVVNSDVKSALDNSPETDTRNEAQQAPPPKNYLLLTLFTCFCPAYPVNIVALVFSVMVSTANLRPEYLHGPCLFDCNMGQETKSTFVIQAS</sequence>
<name>A0ABR0YUT2_HUSHU</name>
<keyword evidence="3 7" id="KW-0812">Transmembrane</keyword>
<proteinExistence type="inferred from homology"/>
<comment type="subcellular location">
    <subcellularLocation>
        <location evidence="1">Membrane</location>
    </subcellularLocation>
</comment>
<evidence type="ECO:0000313" key="9">
    <source>
        <dbReference type="Proteomes" id="UP001369086"/>
    </source>
</evidence>
<dbReference type="Pfam" id="PF04505">
    <property type="entry name" value="CD225"/>
    <property type="match status" value="1"/>
</dbReference>
<feature type="region of interest" description="Disordered" evidence="6">
    <location>
        <begin position="1"/>
        <end position="30"/>
    </location>
</feature>
<evidence type="ECO:0000256" key="1">
    <source>
        <dbReference type="ARBA" id="ARBA00004370"/>
    </source>
</evidence>
<organism evidence="8 9">
    <name type="scientific">Huso huso</name>
    <name type="common">Beluga</name>
    <name type="synonym">Acipenser huso</name>
    <dbReference type="NCBI Taxonomy" id="61971"/>
    <lineage>
        <taxon>Eukaryota</taxon>
        <taxon>Metazoa</taxon>
        <taxon>Chordata</taxon>
        <taxon>Craniata</taxon>
        <taxon>Vertebrata</taxon>
        <taxon>Euteleostomi</taxon>
        <taxon>Actinopterygii</taxon>
        <taxon>Chondrostei</taxon>
        <taxon>Acipenseriformes</taxon>
        <taxon>Acipenseridae</taxon>
        <taxon>Huso</taxon>
    </lineage>
</organism>
<comment type="similarity">
    <text evidence="2">Belongs to the CD225/Dispanin family.</text>
</comment>
<reference evidence="8 9" key="1">
    <citation type="submission" date="2021-05" db="EMBL/GenBank/DDBJ databases">
        <authorList>
            <person name="Zahm M."/>
            <person name="Klopp C."/>
            <person name="Cabau C."/>
            <person name="Kuhl H."/>
            <person name="Suciu R."/>
            <person name="Ciorpac M."/>
            <person name="Holostenco D."/>
            <person name="Gessner J."/>
            <person name="Wuertz S."/>
            <person name="Hohne C."/>
            <person name="Stock M."/>
            <person name="Gislard M."/>
            <person name="Lluch J."/>
            <person name="Milhes M."/>
            <person name="Lampietro C."/>
            <person name="Lopez Roques C."/>
            <person name="Donnadieu C."/>
            <person name="Du K."/>
            <person name="Schartl M."/>
            <person name="Guiguen Y."/>
        </authorList>
    </citation>
    <scope>NUCLEOTIDE SEQUENCE [LARGE SCALE GENOMIC DNA]</scope>
    <source>
        <strain evidence="8">Hh-F2</strain>
        <tissue evidence="8">Blood</tissue>
    </source>
</reference>
<evidence type="ECO:0000256" key="2">
    <source>
        <dbReference type="ARBA" id="ARBA00006843"/>
    </source>
</evidence>
<protein>
    <submittedName>
        <fullName evidence="8">Transmembrane protein 233</fullName>
    </submittedName>
</protein>
<evidence type="ECO:0000256" key="4">
    <source>
        <dbReference type="ARBA" id="ARBA00022989"/>
    </source>
</evidence>